<accession>A0A0U1LVA9</accession>
<protein>
    <submittedName>
        <fullName evidence="8">Mitochondrial fusion and transport protein UGO1</fullName>
    </submittedName>
</protein>
<dbReference type="GO" id="GO:0031966">
    <property type="term" value="C:mitochondrial membrane"/>
    <property type="evidence" value="ECO:0007669"/>
    <property type="project" value="UniProtKB-SubCell"/>
</dbReference>
<feature type="region of interest" description="Disordered" evidence="7">
    <location>
        <begin position="440"/>
        <end position="467"/>
    </location>
</feature>
<dbReference type="OrthoDB" id="77989at2759"/>
<dbReference type="STRING" id="28573.A0A0U1LVA9"/>
<dbReference type="EMBL" id="CVMT01000003">
    <property type="protein sequence ID" value="CRG87309.1"/>
    <property type="molecule type" value="Genomic_DNA"/>
</dbReference>
<evidence type="ECO:0000256" key="2">
    <source>
        <dbReference type="ARBA" id="ARBA00022692"/>
    </source>
</evidence>
<evidence type="ECO:0000256" key="3">
    <source>
        <dbReference type="ARBA" id="ARBA00022737"/>
    </source>
</evidence>
<evidence type="ECO:0000256" key="5">
    <source>
        <dbReference type="ARBA" id="ARBA00022989"/>
    </source>
</evidence>
<comment type="subcellular location">
    <subcellularLocation>
        <location evidence="1">Mitochondrion membrane</location>
    </subcellularLocation>
</comment>
<evidence type="ECO:0000256" key="4">
    <source>
        <dbReference type="ARBA" id="ARBA00022792"/>
    </source>
</evidence>
<name>A0A0U1LVA9_TALIS</name>
<evidence type="ECO:0000313" key="9">
    <source>
        <dbReference type="Proteomes" id="UP000054383"/>
    </source>
</evidence>
<keyword evidence="4" id="KW-0496">Mitochondrion</keyword>
<evidence type="ECO:0000256" key="1">
    <source>
        <dbReference type="ARBA" id="ARBA00004325"/>
    </source>
</evidence>
<gene>
    <name evidence="8" type="ORF">PISL3812_04326</name>
</gene>
<proteinExistence type="predicted"/>
<dbReference type="Gene3D" id="1.50.40.10">
    <property type="entry name" value="Mitochondrial carrier domain"/>
    <property type="match status" value="1"/>
</dbReference>
<evidence type="ECO:0000256" key="7">
    <source>
        <dbReference type="SAM" id="MobiDB-lite"/>
    </source>
</evidence>
<evidence type="ECO:0000256" key="6">
    <source>
        <dbReference type="ARBA" id="ARBA00023136"/>
    </source>
</evidence>
<evidence type="ECO:0000313" key="8">
    <source>
        <dbReference type="EMBL" id="CRG87309.1"/>
    </source>
</evidence>
<organism evidence="8 9">
    <name type="scientific">Talaromyces islandicus</name>
    <name type="common">Penicillium islandicum</name>
    <dbReference type="NCBI Taxonomy" id="28573"/>
    <lineage>
        <taxon>Eukaryota</taxon>
        <taxon>Fungi</taxon>
        <taxon>Dikarya</taxon>
        <taxon>Ascomycota</taxon>
        <taxon>Pezizomycotina</taxon>
        <taxon>Eurotiomycetes</taxon>
        <taxon>Eurotiomycetidae</taxon>
        <taxon>Eurotiales</taxon>
        <taxon>Trichocomaceae</taxon>
        <taxon>Talaromyces</taxon>
        <taxon>Talaromyces sect. Islandici</taxon>
    </lineage>
</organism>
<dbReference type="SUPFAM" id="SSF103506">
    <property type="entry name" value="Mitochondrial carrier"/>
    <property type="match status" value="1"/>
</dbReference>
<reference evidence="8 9" key="1">
    <citation type="submission" date="2015-04" db="EMBL/GenBank/DDBJ databases">
        <authorList>
            <person name="Syromyatnikov M.Y."/>
            <person name="Popov V.N."/>
        </authorList>
    </citation>
    <scope>NUCLEOTIDE SEQUENCE [LARGE SCALE GENOMIC DNA]</scope>
    <source>
        <strain evidence="8">WF-38-12</strain>
    </source>
</reference>
<sequence>MNSQQEGPNPFRPYYVPATGLSPVDSVNASSAAHLTANASSRTIISGSARDFLSDLDYGDYLEASPSVSEWFRDLLDRAVWKYSSVLIAQPFDVAKIILQIYVAPSDEEESRNSSFPRRRHFVNETSDTDSQSSDDESTFFTSTAPTTPSPTTPKRRRIQVTDRSGYIQTPATPKHRLQIGNPSSLMDVISQLWSTSGPTSVWKATNVTFIYSLLLPTLNTFIRSLLSAIIGLPEVGIAPSAPEDILTAASPSATLILSFVSSALSSIILAPIDTARTFLIATPLTHGPRSLLRAIRLLPTPNYSIPLHLVPITILHSSLPNLLSMSTPLFLKNYIAVDPVLNPSAWSFFSFISTCLELGVRFPLETVLRRAQIATFTSPALRQKNLVNSDLSQSRFLIKSNTGEATEIETIVPTPKTYRGIVGTMWSVVYEEGLAPRRDPTADADADMQGTSQKHNGQRRRKPGQGVQGLYRGWRIGMWGLAGVWGAGFLSASMGNGEEEIMTSSPGIGYRVGGQARRF</sequence>
<keyword evidence="9" id="KW-1185">Reference proteome</keyword>
<dbReference type="AlphaFoldDB" id="A0A0U1LVA9"/>
<dbReference type="InterPro" id="IPR023395">
    <property type="entry name" value="MCP_dom_sf"/>
</dbReference>
<keyword evidence="5" id="KW-1133">Transmembrane helix</keyword>
<feature type="region of interest" description="Disordered" evidence="7">
    <location>
        <begin position="109"/>
        <end position="157"/>
    </location>
</feature>
<dbReference type="Proteomes" id="UP000054383">
    <property type="component" value="Unassembled WGS sequence"/>
</dbReference>
<dbReference type="PANTHER" id="PTHR24089">
    <property type="entry name" value="SOLUTE CARRIER FAMILY 25"/>
    <property type="match status" value="1"/>
</dbReference>
<keyword evidence="3" id="KW-0677">Repeat</keyword>
<keyword evidence="6" id="KW-0472">Membrane</keyword>
<keyword evidence="2" id="KW-0812">Transmembrane</keyword>
<dbReference type="OMA" id="KTILQVY"/>
<keyword evidence="4" id="KW-0999">Mitochondrion inner membrane</keyword>